<dbReference type="SUPFAM" id="SSF52218">
    <property type="entry name" value="Flavoproteins"/>
    <property type="match status" value="1"/>
</dbReference>
<evidence type="ECO:0000256" key="3">
    <source>
        <dbReference type="SAM" id="MobiDB-lite"/>
    </source>
</evidence>
<feature type="domain" description="Flavodoxin-like fold" evidence="4">
    <location>
        <begin position="1"/>
        <end position="187"/>
    </location>
</feature>
<keyword evidence="2" id="KW-0560">Oxidoreductase</keyword>
<protein>
    <submittedName>
        <fullName evidence="5">NAD(P)H dehydrogenase (Quinone)</fullName>
    </submittedName>
</protein>
<keyword evidence="6" id="KW-1185">Reference proteome</keyword>
<dbReference type="HOGENOM" id="CLU_058643_1_0_12"/>
<reference evidence="6" key="1">
    <citation type="journal article" date="2013" name="Stand. Genomic Sci.">
        <title>Genome sequence of the thermophilic fresh-water bacterium Spirochaeta caldaria type strain (H1(T)), reclassification of Spirochaeta caldaria, Spirochaeta stenostrepta, and Spirochaeta zuelzerae in the genus Treponema as Treponema caldaria comb. nov., Treponema stenostrepta comb. nov., and Treponema zuelzerae comb. nov., and emendation of the genus Treponema.</title>
        <authorList>
            <person name="Abt B."/>
            <person name="Goker M."/>
            <person name="Scheuner C."/>
            <person name="Han C."/>
            <person name="Lu M."/>
            <person name="Misra M."/>
            <person name="Lapidus A."/>
            <person name="Nolan M."/>
            <person name="Lucas S."/>
            <person name="Hammon N."/>
            <person name="Deshpande S."/>
            <person name="Cheng J.F."/>
            <person name="Tapia R."/>
            <person name="Goodwin L.A."/>
            <person name="Pitluck S."/>
            <person name="Liolios K."/>
            <person name="Pagani I."/>
            <person name="Ivanova N."/>
            <person name="Mavromatis K."/>
            <person name="Mikhailova N."/>
            <person name="Huntemann M."/>
            <person name="Pati A."/>
            <person name="Chen A."/>
            <person name="Palaniappan K."/>
            <person name="Land M."/>
            <person name="Hauser L."/>
            <person name="Jeffries C.D."/>
            <person name="Rohde M."/>
            <person name="Spring S."/>
            <person name="Gronow S."/>
            <person name="Detter J.C."/>
            <person name="Bristow J."/>
            <person name="Eisen J.A."/>
            <person name="Markowitz V."/>
            <person name="Hugenholtz P."/>
            <person name="Kyrpides N.C."/>
            <person name="Woyke T."/>
            <person name="Klenk H.P."/>
        </authorList>
    </citation>
    <scope>NUCLEOTIDE SEQUENCE</scope>
    <source>
        <strain evidence="6">ATCC 51460 / DSM 7334 / H1</strain>
    </source>
</reference>
<evidence type="ECO:0000256" key="1">
    <source>
        <dbReference type="ARBA" id="ARBA00006252"/>
    </source>
</evidence>
<dbReference type="PANTHER" id="PTHR10204:SF34">
    <property type="entry name" value="NAD(P)H DEHYDROGENASE [QUINONE] 1 ISOFORM 1"/>
    <property type="match status" value="1"/>
</dbReference>
<comment type="similarity">
    <text evidence="1">Belongs to the NAD(P)H dehydrogenase (quinone) family.</text>
</comment>
<feature type="compositionally biased region" description="Polar residues" evidence="3">
    <location>
        <begin position="135"/>
        <end position="145"/>
    </location>
</feature>
<dbReference type="AlphaFoldDB" id="F8EZX8"/>
<dbReference type="eggNOG" id="COG2249">
    <property type="taxonomic scope" value="Bacteria"/>
</dbReference>
<proteinExistence type="inferred from homology"/>
<dbReference type="InterPro" id="IPR029039">
    <property type="entry name" value="Flavoprotein-like_sf"/>
</dbReference>
<evidence type="ECO:0000313" key="5">
    <source>
        <dbReference type="EMBL" id="AEJ18491.1"/>
    </source>
</evidence>
<evidence type="ECO:0000256" key="2">
    <source>
        <dbReference type="ARBA" id="ARBA00023002"/>
    </source>
</evidence>
<gene>
    <name evidence="5" type="ordered locus">Spica_0326</name>
</gene>
<dbReference type="Proteomes" id="UP000000503">
    <property type="component" value="Chromosome"/>
</dbReference>
<dbReference type="RefSeq" id="WP_013967803.1">
    <property type="nucleotide sequence ID" value="NC_015732.1"/>
</dbReference>
<dbReference type="GO" id="GO:0005829">
    <property type="term" value="C:cytosol"/>
    <property type="evidence" value="ECO:0007669"/>
    <property type="project" value="TreeGrafter"/>
</dbReference>
<feature type="region of interest" description="Disordered" evidence="3">
    <location>
        <begin position="135"/>
        <end position="161"/>
    </location>
</feature>
<dbReference type="InterPro" id="IPR051545">
    <property type="entry name" value="NAD(P)H_dehydrogenase_qn"/>
</dbReference>
<evidence type="ECO:0000313" key="6">
    <source>
        <dbReference type="Proteomes" id="UP000000503"/>
    </source>
</evidence>
<name>F8EZX8_GRAC1</name>
<evidence type="ECO:0000259" key="4">
    <source>
        <dbReference type="Pfam" id="PF02525"/>
    </source>
</evidence>
<dbReference type="STRING" id="744872.Spica_0326"/>
<dbReference type="EMBL" id="CP002868">
    <property type="protein sequence ID" value="AEJ18491.1"/>
    <property type="molecule type" value="Genomic_DNA"/>
</dbReference>
<sequence>MKVVVVLAHPKRDGFNRAIAQQVLDFFKRDPKNLVDFLDLYAEHFDPVLSEDEIPRKFSFDETTLRYQQLIKDAHRVVFIHPDWWGGPPAILKGYLDRVFRPGVAYGFREADFRNADSPGLFSNKRFDVFITTDAQDPDSSSVQNHAPGIDEPSRQRSSSWPPARVWKEQVLEFCGVKAAYIHVFWNLRGSTYAERKAYLDSIPTRML</sequence>
<dbReference type="Pfam" id="PF02525">
    <property type="entry name" value="Flavodoxin_2"/>
    <property type="match status" value="1"/>
</dbReference>
<dbReference type="Gene3D" id="3.40.50.360">
    <property type="match status" value="1"/>
</dbReference>
<dbReference type="InterPro" id="IPR003680">
    <property type="entry name" value="Flavodoxin_fold"/>
</dbReference>
<dbReference type="KEGG" id="scd:Spica_0326"/>
<dbReference type="PANTHER" id="PTHR10204">
    <property type="entry name" value="NAD P H OXIDOREDUCTASE-RELATED"/>
    <property type="match status" value="1"/>
</dbReference>
<dbReference type="GO" id="GO:0003955">
    <property type="term" value="F:NAD(P)H dehydrogenase (quinone) activity"/>
    <property type="evidence" value="ECO:0007669"/>
    <property type="project" value="TreeGrafter"/>
</dbReference>
<accession>F8EZX8</accession>
<organism evidence="5 6">
    <name type="scientific">Gracilinema caldarium (strain ATCC 51460 / DSM 7334 / H1)</name>
    <name type="common">Treponema caldarium</name>
    <dbReference type="NCBI Taxonomy" id="744872"/>
    <lineage>
        <taxon>Bacteria</taxon>
        <taxon>Pseudomonadati</taxon>
        <taxon>Spirochaetota</taxon>
        <taxon>Spirochaetia</taxon>
        <taxon>Spirochaetales</taxon>
        <taxon>Breznakiellaceae</taxon>
        <taxon>Gracilinema</taxon>
    </lineage>
</organism>